<gene>
    <name evidence="2" type="ORF">QJ521_02695</name>
</gene>
<feature type="transmembrane region" description="Helical" evidence="1">
    <location>
        <begin position="21"/>
        <end position="40"/>
    </location>
</feature>
<organism evidence="2 3">
    <name type="scientific">Peloplasma aerotolerans</name>
    <dbReference type="NCBI Taxonomy" id="3044389"/>
    <lineage>
        <taxon>Bacteria</taxon>
        <taxon>Bacillati</taxon>
        <taxon>Mycoplasmatota</taxon>
        <taxon>Mollicutes</taxon>
        <taxon>Acholeplasmatales</taxon>
        <taxon>Acholeplasmataceae</taxon>
        <taxon>Peloplasma</taxon>
    </lineage>
</organism>
<proteinExistence type="predicted"/>
<dbReference type="AlphaFoldDB" id="A0AAW6U8N7"/>
<evidence type="ECO:0008006" key="4">
    <source>
        <dbReference type="Google" id="ProtNLM"/>
    </source>
</evidence>
<sequence>MRLSTVLGIRRIKLRNRIFSLGIIITGMLSLVFGVVTFYGQNAGNFVMSVDTAARLRGIVLSTDPEFETKSARLMSDPINEARDITYAWLKLDEITQTNGNYTDIDHDYVAYTFYLKNEGMETVDLNYYIRITEVYNNLDRGIRILVIEDGVETMYMKRDTISGNFYPEYMPEAEYFLTDNTVMRKMIVNLKPEQVKKFSIVVWLEGNDPDTTDDLLGGMIKMQMNFTINRLN</sequence>
<comment type="caution">
    <text evidence="2">The sequence shown here is derived from an EMBL/GenBank/DDBJ whole genome shotgun (WGS) entry which is preliminary data.</text>
</comment>
<keyword evidence="1" id="KW-0472">Membrane</keyword>
<reference evidence="2" key="1">
    <citation type="submission" date="2023-05" db="EMBL/GenBank/DDBJ databases">
        <title>Mariniplasma microaerophilum sp. nov., a novel anaerobic mollicute isolated from terrestrial mud volcano, Taman Peninsula, Russia.</title>
        <authorList>
            <person name="Khomyakova M.A."/>
            <person name="Merkel A.Y."/>
            <person name="Slobodkin A.I."/>
        </authorList>
    </citation>
    <scope>NUCLEOTIDE SEQUENCE</scope>
    <source>
        <strain evidence="2">M4Ah</strain>
    </source>
</reference>
<accession>A0AAW6U8N7</accession>
<evidence type="ECO:0000313" key="2">
    <source>
        <dbReference type="EMBL" id="MDI6452463.1"/>
    </source>
</evidence>
<keyword evidence="1" id="KW-0812">Transmembrane</keyword>
<protein>
    <recommendedName>
        <fullName evidence="4">ABC transporter permease</fullName>
    </recommendedName>
</protein>
<evidence type="ECO:0000256" key="1">
    <source>
        <dbReference type="SAM" id="Phobius"/>
    </source>
</evidence>
<dbReference type="RefSeq" id="WP_282838878.1">
    <property type="nucleotide sequence ID" value="NZ_JASCXW010000005.1"/>
</dbReference>
<dbReference type="EMBL" id="JASCXW010000005">
    <property type="protein sequence ID" value="MDI6452463.1"/>
    <property type="molecule type" value="Genomic_DNA"/>
</dbReference>
<name>A0AAW6U8N7_9MOLU</name>
<evidence type="ECO:0000313" key="3">
    <source>
        <dbReference type="Proteomes" id="UP001431532"/>
    </source>
</evidence>
<dbReference type="Proteomes" id="UP001431532">
    <property type="component" value="Unassembled WGS sequence"/>
</dbReference>
<keyword evidence="3" id="KW-1185">Reference proteome</keyword>
<keyword evidence="1" id="KW-1133">Transmembrane helix</keyword>